<proteinExistence type="predicted"/>
<sequence length="334" mass="37939">MIQDWEFPPMSHGRIPDITRGSSDGKIVKGDFPLDQVVIERFPPGTVVHSCNRFGVSEWTVIAKIETMLANNEPKLYFLKCAEYEQGRIMLEGEFRSMTELYKVAPNLVPKPHAFGQLNVSDPPTYYFLSDFIDMSSEHPDPVQLCTKLVALHKSSVSPFNMFGFHVDVLRGNLPLQTKWNPSWQEFFVDLFRGTMFLDQKVNGDWKNLGQLVNRLLTDVVPQVLGPLEADGRSVRPSLIHGDLWQGNIGTDSKTGEVYIFDASSYYAHHEMEIAIWRPQPGSIIGSGIYVDTYLKYMDMSEPKEQFGDRHQLYSACTALHAAACHNNLSFREE</sequence>
<organism evidence="1 2">
    <name type="scientific">Nemania bipapillata</name>
    <dbReference type="NCBI Taxonomy" id="110536"/>
    <lineage>
        <taxon>Eukaryota</taxon>
        <taxon>Fungi</taxon>
        <taxon>Dikarya</taxon>
        <taxon>Ascomycota</taxon>
        <taxon>Pezizomycotina</taxon>
        <taxon>Sordariomycetes</taxon>
        <taxon>Xylariomycetidae</taxon>
        <taxon>Xylariales</taxon>
        <taxon>Xylariaceae</taxon>
        <taxon>Nemania</taxon>
    </lineage>
</organism>
<name>A0ACC2J6H8_9PEZI</name>
<evidence type="ECO:0000313" key="2">
    <source>
        <dbReference type="Proteomes" id="UP001153334"/>
    </source>
</evidence>
<reference evidence="1" key="1">
    <citation type="submission" date="2022-11" db="EMBL/GenBank/DDBJ databases">
        <title>Genome Sequence of Nemania bipapillata.</title>
        <authorList>
            <person name="Buettner E."/>
        </authorList>
    </citation>
    <scope>NUCLEOTIDE SEQUENCE</scope>
    <source>
        <strain evidence="1">CP14</strain>
    </source>
</reference>
<dbReference type="Proteomes" id="UP001153334">
    <property type="component" value="Unassembled WGS sequence"/>
</dbReference>
<keyword evidence="2" id="KW-1185">Reference proteome</keyword>
<evidence type="ECO:0000313" key="1">
    <source>
        <dbReference type="EMBL" id="KAJ8123095.1"/>
    </source>
</evidence>
<comment type="caution">
    <text evidence="1">The sequence shown here is derived from an EMBL/GenBank/DDBJ whole genome shotgun (WGS) entry which is preliminary data.</text>
</comment>
<protein>
    <submittedName>
        <fullName evidence="1">Uncharacterized protein</fullName>
    </submittedName>
</protein>
<accession>A0ACC2J6H8</accession>
<dbReference type="EMBL" id="JAPESX010000127">
    <property type="protein sequence ID" value="KAJ8123095.1"/>
    <property type="molecule type" value="Genomic_DNA"/>
</dbReference>
<gene>
    <name evidence="1" type="ORF">ONZ43_g873</name>
</gene>